<protein>
    <recommendedName>
        <fullName evidence="1 6">Phosphoinositide phospholipase C</fullName>
        <ecNumber evidence="1 6">3.1.4.11</ecNumber>
    </recommendedName>
</protein>
<dbReference type="Pfam" id="PF00168">
    <property type="entry name" value="C2"/>
    <property type="match status" value="1"/>
</dbReference>
<dbReference type="Pfam" id="PF00387">
    <property type="entry name" value="PI-PLC-Y"/>
    <property type="match status" value="1"/>
</dbReference>
<dbReference type="InterPro" id="IPR000008">
    <property type="entry name" value="C2_dom"/>
</dbReference>
<dbReference type="AlphaFoldDB" id="E9HXX1"/>
<dbReference type="InterPro" id="IPR035892">
    <property type="entry name" value="C2_domain_sf"/>
</dbReference>
<dbReference type="GO" id="GO:0048015">
    <property type="term" value="P:phosphatidylinositol-mediated signaling"/>
    <property type="evidence" value="ECO:0000318"/>
    <property type="project" value="GO_Central"/>
</dbReference>
<dbReference type="SUPFAM" id="SSF49562">
    <property type="entry name" value="C2 domain (Calcium/lipid-binding domain, CaLB)"/>
    <property type="match status" value="1"/>
</dbReference>
<dbReference type="SMART" id="SM00239">
    <property type="entry name" value="C2"/>
    <property type="match status" value="1"/>
</dbReference>
<feature type="non-terminal residue" evidence="8">
    <location>
        <position position="501"/>
    </location>
</feature>
<dbReference type="KEGG" id="dpx:DAPPUDRAFT_67122"/>
<dbReference type="InterPro" id="IPR017946">
    <property type="entry name" value="PLC-like_Pdiesterase_TIM-brl"/>
</dbReference>
<dbReference type="FunFam" id="3.20.20.190:FF:000039">
    <property type="entry name" value="Phosphoinositide phospholipase C"/>
    <property type="match status" value="1"/>
</dbReference>
<keyword evidence="5" id="KW-0807">Transducer</keyword>
<evidence type="ECO:0000256" key="5">
    <source>
        <dbReference type="ARBA" id="ARBA00023224"/>
    </source>
</evidence>
<evidence type="ECO:0000256" key="2">
    <source>
        <dbReference type="ARBA" id="ARBA00022801"/>
    </source>
</evidence>
<dbReference type="InterPro" id="IPR001711">
    <property type="entry name" value="PLipase_C_Pinositol-sp_Y"/>
</dbReference>
<name>E9HXX1_DAPPU</name>
<dbReference type="eggNOG" id="KOG0169">
    <property type="taxonomic scope" value="Eukaryota"/>
</dbReference>
<dbReference type="OrthoDB" id="269822at2759"/>
<dbReference type="GO" id="GO:0004435">
    <property type="term" value="F:phosphatidylinositol-4,5-bisphosphate phospholipase C activity"/>
    <property type="evidence" value="ECO:0000318"/>
    <property type="project" value="GO_Central"/>
</dbReference>
<dbReference type="SMART" id="SM00149">
    <property type="entry name" value="PLCYc"/>
    <property type="match status" value="1"/>
</dbReference>
<keyword evidence="2 6" id="KW-0378">Hydrolase</keyword>
<dbReference type="Pfam" id="PF00388">
    <property type="entry name" value="PI-PLC-X"/>
    <property type="match status" value="1"/>
</dbReference>
<organism evidence="8 9">
    <name type="scientific">Daphnia pulex</name>
    <name type="common">Water flea</name>
    <dbReference type="NCBI Taxonomy" id="6669"/>
    <lineage>
        <taxon>Eukaryota</taxon>
        <taxon>Metazoa</taxon>
        <taxon>Ecdysozoa</taxon>
        <taxon>Arthropoda</taxon>
        <taxon>Crustacea</taxon>
        <taxon>Branchiopoda</taxon>
        <taxon>Diplostraca</taxon>
        <taxon>Cladocera</taxon>
        <taxon>Anomopoda</taxon>
        <taxon>Daphniidae</taxon>
        <taxon>Daphnia</taxon>
    </lineage>
</organism>
<dbReference type="InterPro" id="IPR046973">
    <property type="entry name" value="PLC-epsilon1_cat"/>
</dbReference>
<dbReference type="CDD" id="cd08596">
    <property type="entry name" value="PI-PLCc_epsilon"/>
    <property type="match status" value="1"/>
</dbReference>
<dbReference type="GO" id="GO:0046488">
    <property type="term" value="P:phosphatidylinositol metabolic process"/>
    <property type="evidence" value="ECO:0000318"/>
    <property type="project" value="GO_Central"/>
</dbReference>
<dbReference type="OMA" id="EGCTIKD"/>
<dbReference type="SUPFAM" id="SSF51695">
    <property type="entry name" value="PLC-like phosphodiesterases"/>
    <property type="match status" value="1"/>
</dbReference>
<dbReference type="PANTHER" id="PTHR10336:SF6">
    <property type="entry name" value="1-PHOSPHATIDYLINOSITOL 4,5-BISPHOSPHATE PHOSPHODIESTERASE EPSILON-1"/>
    <property type="match status" value="1"/>
</dbReference>
<evidence type="ECO:0000313" key="9">
    <source>
        <dbReference type="Proteomes" id="UP000000305"/>
    </source>
</evidence>
<dbReference type="PROSITE" id="PS50008">
    <property type="entry name" value="PIPLC_Y_DOMAIN"/>
    <property type="match status" value="1"/>
</dbReference>
<feature type="domain" description="PI-PLC Y-box" evidence="7">
    <location>
        <begin position="261"/>
        <end position="356"/>
    </location>
</feature>
<dbReference type="InterPro" id="IPR001192">
    <property type="entry name" value="PI-PLC_fam"/>
</dbReference>
<dbReference type="Gene3D" id="3.20.20.190">
    <property type="entry name" value="Phosphatidylinositol (PI) phosphodiesterase"/>
    <property type="match status" value="1"/>
</dbReference>
<dbReference type="CDD" id="cd00275">
    <property type="entry name" value="C2_PLC_like"/>
    <property type="match status" value="1"/>
</dbReference>
<dbReference type="PANTHER" id="PTHR10336">
    <property type="entry name" value="PHOSPHOINOSITIDE-SPECIFIC PHOSPHOLIPASE C FAMILY PROTEIN"/>
    <property type="match status" value="1"/>
</dbReference>
<reference evidence="8 9" key="1">
    <citation type="journal article" date="2011" name="Science">
        <title>The ecoresponsive genome of Daphnia pulex.</title>
        <authorList>
            <person name="Colbourne J.K."/>
            <person name="Pfrender M.E."/>
            <person name="Gilbert D."/>
            <person name="Thomas W.K."/>
            <person name="Tucker A."/>
            <person name="Oakley T.H."/>
            <person name="Tokishita S."/>
            <person name="Aerts A."/>
            <person name="Arnold G.J."/>
            <person name="Basu M.K."/>
            <person name="Bauer D.J."/>
            <person name="Caceres C.E."/>
            <person name="Carmel L."/>
            <person name="Casola C."/>
            <person name="Choi J.H."/>
            <person name="Detter J.C."/>
            <person name="Dong Q."/>
            <person name="Dusheyko S."/>
            <person name="Eads B.D."/>
            <person name="Frohlich T."/>
            <person name="Geiler-Samerotte K.A."/>
            <person name="Gerlach D."/>
            <person name="Hatcher P."/>
            <person name="Jogdeo S."/>
            <person name="Krijgsveld J."/>
            <person name="Kriventseva E.V."/>
            <person name="Kultz D."/>
            <person name="Laforsch C."/>
            <person name="Lindquist E."/>
            <person name="Lopez J."/>
            <person name="Manak J.R."/>
            <person name="Muller J."/>
            <person name="Pangilinan J."/>
            <person name="Patwardhan R.P."/>
            <person name="Pitluck S."/>
            <person name="Pritham E.J."/>
            <person name="Rechtsteiner A."/>
            <person name="Rho M."/>
            <person name="Rogozin I.B."/>
            <person name="Sakarya O."/>
            <person name="Salamov A."/>
            <person name="Schaack S."/>
            <person name="Shapiro H."/>
            <person name="Shiga Y."/>
            <person name="Skalitzky C."/>
            <person name="Smith Z."/>
            <person name="Souvorov A."/>
            <person name="Sung W."/>
            <person name="Tang Z."/>
            <person name="Tsuchiya D."/>
            <person name="Tu H."/>
            <person name="Vos H."/>
            <person name="Wang M."/>
            <person name="Wolf Y.I."/>
            <person name="Yamagata H."/>
            <person name="Yamada T."/>
            <person name="Ye Y."/>
            <person name="Shaw J.R."/>
            <person name="Andrews J."/>
            <person name="Crease T.J."/>
            <person name="Tang H."/>
            <person name="Lucas S.M."/>
            <person name="Robertson H.M."/>
            <person name="Bork P."/>
            <person name="Koonin E.V."/>
            <person name="Zdobnov E.M."/>
            <person name="Grigoriev I.V."/>
            <person name="Lynch M."/>
            <person name="Boore J.L."/>
        </authorList>
    </citation>
    <scope>NUCLEOTIDE SEQUENCE [LARGE SCALE GENOMIC DNA]</scope>
</reference>
<keyword evidence="3 6" id="KW-0442">Lipid degradation</keyword>
<dbReference type="FunFam" id="2.60.40.150:FF:000085">
    <property type="entry name" value="Phosphoinositide phospholipase C"/>
    <property type="match status" value="1"/>
</dbReference>
<keyword evidence="4 6" id="KW-0443">Lipid metabolism</keyword>
<evidence type="ECO:0000256" key="1">
    <source>
        <dbReference type="ARBA" id="ARBA00012368"/>
    </source>
</evidence>
<dbReference type="GO" id="GO:0051209">
    <property type="term" value="P:release of sequestered calcium ion into cytosol"/>
    <property type="evidence" value="ECO:0000318"/>
    <property type="project" value="GO_Central"/>
</dbReference>
<keyword evidence="9" id="KW-1185">Reference proteome</keyword>
<gene>
    <name evidence="8" type="ORF">DAPPUDRAFT_67122</name>
</gene>
<dbReference type="Gene3D" id="2.60.40.150">
    <property type="entry name" value="C2 domain"/>
    <property type="match status" value="1"/>
</dbReference>
<evidence type="ECO:0000256" key="3">
    <source>
        <dbReference type="ARBA" id="ARBA00022963"/>
    </source>
</evidence>
<dbReference type="GO" id="GO:0016042">
    <property type="term" value="P:lipid catabolic process"/>
    <property type="evidence" value="ECO:0007669"/>
    <property type="project" value="UniProtKB-KW"/>
</dbReference>
<dbReference type="PROSITE" id="PS50007">
    <property type="entry name" value="PIPLC_X_DOMAIN"/>
    <property type="match status" value="1"/>
</dbReference>
<dbReference type="GO" id="GO:0007186">
    <property type="term" value="P:G protein-coupled receptor signaling pathway"/>
    <property type="evidence" value="ECO:0000318"/>
    <property type="project" value="GO_Central"/>
</dbReference>
<comment type="catalytic activity">
    <reaction evidence="6">
        <text>a 1,2-diacyl-sn-glycero-3-phospho-(1D-myo-inositol-4,5-bisphosphate) + H2O = 1D-myo-inositol 1,4,5-trisphosphate + a 1,2-diacyl-sn-glycerol + H(+)</text>
        <dbReference type="Rhea" id="RHEA:33179"/>
        <dbReference type="ChEBI" id="CHEBI:15377"/>
        <dbReference type="ChEBI" id="CHEBI:15378"/>
        <dbReference type="ChEBI" id="CHEBI:17815"/>
        <dbReference type="ChEBI" id="CHEBI:58456"/>
        <dbReference type="ChEBI" id="CHEBI:203600"/>
        <dbReference type="EC" id="3.1.4.11"/>
    </reaction>
</comment>
<dbReference type="STRING" id="6669.E9HXX1"/>
<dbReference type="PRINTS" id="PR00390">
    <property type="entry name" value="PHPHLIPASEC"/>
</dbReference>
<accession>E9HXX1</accession>
<dbReference type="Proteomes" id="UP000000305">
    <property type="component" value="Unassembled WGS sequence"/>
</dbReference>
<dbReference type="InterPro" id="IPR000909">
    <property type="entry name" value="PLipase_C_PInositol-sp_X_dom"/>
</dbReference>
<dbReference type="PhylomeDB" id="E9HXX1"/>
<evidence type="ECO:0000256" key="4">
    <source>
        <dbReference type="ARBA" id="ARBA00023098"/>
    </source>
</evidence>
<sequence>MESQQHESCPLEAAKELILRFETDPVLRSSGPPLLSYEGFAAFMNDAANFAFRSERLTPSDEDMHYPLAHYYVASSHNTYLTGHQLKGESSVELYSQVLLTGCRCVELDCWDGDDGQPMIYHGHTLTTKIPFRSVVEAIHRSAFVTSPYPVILSVENHCSVQQQAKMAQIFQYVFGDRLVSRFLFESDFSDEPRLPSPSQLRYRILLKNKKWHTEIPPMLASLPSTVNVVNPGGGAGAGAGAGGPLKSSPQTSSSLSRKCRHPVFECCSINETTAKKLCRKQPTSILCHTETQLLRTYPAGMRIDSSNFNPVLFWSFGIQMVALNYQTEDAALHLNTALFEQMGRCGYVLKPALMRDRTHVMYRRFNPWGKEFDGLHVLHVRLTIISGQYVCPANPSAGSPLLDVEMVGIPADCVKHKSKMVQRNGINPLFHDKFEFTVLFRDLAFLRLTVTDVASNHVTAQRVIPINYLRPGYRHVRLNNTQNQPLPLSSLFIHTKFEEE</sequence>
<dbReference type="EC" id="3.1.4.11" evidence="1 6"/>
<evidence type="ECO:0000259" key="7">
    <source>
        <dbReference type="PROSITE" id="PS50008"/>
    </source>
</evidence>
<proteinExistence type="predicted"/>
<evidence type="ECO:0000256" key="6">
    <source>
        <dbReference type="RuleBase" id="RU361133"/>
    </source>
</evidence>
<dbReference type="HOGENOM" id="CLU_002738_3_2_1"/>
<evidence type="ECO:0000313" key="8">
    <source>
        <dbReference type="EMBL" id="EFX63409.1"/>
    </source>
</evidence>
<dbReference type="InParanoid" id="E9HXX1"/>
<dbReference type="GO" id="GO:0007265">
    <property type="term" value="P:Ras protein signal transduction"/>
    <property type="evidence" value="ECO:0000318"/>
    <property type="project" value="GO_Central"/>
</dbReference>
<dbReference type="SMART" id="SM00148">
    <property type="entry name" value="PLCXc"/>
    <property type="match status" value="1"/>
</dbReference>
<dbReference type="EMBL" id="GL733083">
    <property type="protein sequence ID" value="EFX63409.1"/>
    <property type="molecule type" value="Genomic_DNA"/>
</dbReference>